<evidence type="ECO:0000259" key="6">
    <source>
        <dbReference type="PROSITE" id="PS50262"/>
    </source>
</evidence>
<dbReference type="AlphaFoldDB" id="A0A6V7URP1"/>
<comment type="subcellular location">
    <subcellularLocation>
        <location evidence="1">Membrane</location>
    </subcellularLocation>
</comment>
<dbReference type="PROSITE" id="PS50262">
    <property type="entry name" value="G_PROTEIN_RECEP_F1_2"/>
    <property type="match status" value="1"/>
</dbReference>
<dbReference type="CDD" id="cd14978">
    <property type="entry name" value="7tmA_FMRFamide_R-like"/>
    <property type="match status" value="1"/>
</dbReference>
<evidence type="ECO:0000256" key="3">
    <source>
        <dbReference type="ARBA" id="ARBA00022989"/>
    </source>
</evidence>
<dbReference type="GO" id="GO:0016020">
    <property type="term" value="C:membrane"/>
    <property type="evidence" value="ECO:0007669"/>
    <property type="project" value="UniProtKB-SubCell"/>
</dbReference>
<accession>A0A6V7URP1</accession>
<dbReference type="EMBL" id="CAJEWN010000102">
    <property type="protein sequence ID" value="CAD2164264.1"/>
    <property type="molecule type" value="Genomic_DNA"/>
</dbReference>
<dbReference type="Gene3D" id="1.20.1070.10">
    <property type="entry name" value="Rhodopsin 7-helix transmembrane proteins"/>
    <property type="match status" value="1"/>
</dbReference>
<feature type="transmembrane region" description="Helical" evidence="5">
    <location>
        <begin position="408"/>
        <end position="426"/>
    </location>
</feature>
<dbReference type="PROSITE" id="PS00237">
    <property type="entry name" value="G_PROTEIN_RECEP_F1_1"/>
    <property type="match status" value="1"/>
</dbReference>
<gene>
    <name evidence="7" type="ORF">MENT_LOCUS16482</name>
</gene>
<feature type="transmembrane region" description="Helical" evidence="5">
    <location>
        <begin position="288"/>
        <end position="317"/>
    </location>
</feature>
<dbReference type="OrthoDB" id="10011262at2759"/>
<dbReference type="InterPro" id="IPR017452">
    <property type="entry name" value="GPCR_Rhodpsn_7TM"/>
</dbReference>
<sequence length="647" mass="72832">MINQQQQNLNNLLVKQQNQTMENQIITDEFGSIITKEHQNQQQSFSEVFLFSSNYFSEEEFIYIQEMLSWLLNGPLSLLFVLSGIVLNALCVLVFVRLRNAGSCSPPIIHYYLISLACWHSALLCNAFVLYCLPTLLWGSVISTGPYVHLYPPTYMLANATHTGTVWIVLALTLDRYLALCMPFKHRIFSKRSRVKRLVVGLSILAILFSLPRFFEVATAVECINTSKPQFPPTTTTKIPQLINNSSSSISFLILSSSSSSSSSPIIIECISYVQRTGLPQNQLYRSFYHILLGSTFVTILPGLLTFILTLRITIALGEAQRSRKRLSSHCEQQLLRCSSTNTNTNNEYKNIIKNCYNAENSEYGGKEEEKSTNILFNEKQQHKMMLLGDKKMEIFTKRIIQLEEHRANVLIVVIIVKFLISDILPTVLDVFETFIGNEAFMSSPMATLCVDFSNIIVQQIFGFLFFYVRGFRNRCARLLTLPIKLSPTPTTIIADGNESASCGVISPRITPQCSGTTTGTLAINGGGATTINTNQQSENYFKNGFHIRDSSSISPKQQPPFPHSNRFNSINGCSLNTNKIINGNLNSIEKQKQINLLKRRACSLAIEQQQNNNNKITTNLSILPQQQHQNNIYLSQQPLAIISQQI</sequence>
<dbReference type="PANTHER" id="PTHR46641:SF14">
    <property type="entry name" value="G-PROTEIN COUPLED RECEPTORS FAMILY 1 PROFILE DOMAIN-CONTAINING PROTEIN"/>
    <property type="match status" value="1"/>
</dbReference>
<feature type="domain" description="G-protein coupled receptors family 1 profile" evidence="6">
    <location>
        <begin position="87"/>
        <end position="421"/>
    </location>
</feature>
<evidence type="ECO:0000256" key="4">
    <source>
        <dbReference type="ARBA" id="ARBA00023136"/>
    </source>
</evidence>
<dbReference type="GO" id="GO:0004930">
    <property type="term" value="F:G protein-coupled receptor activity"/>
    <property type="evidence" value="ECO:0007669"/>
    <property type="project" value="InterPro"/>
</dbReference>
<feature type="transmembrane region" description="Helical" evidence="5">
    <location>
        <begin position="195"/>
        <end position="215"/>
    </location>
</feature>
<evidence type="ECO:0000256" key="1">
    <source>
        <dbReference type="ARBA" id="ARBA00004370"/>
    </source>
</evidence>
<dbReference type="InterPro" id="IPR052954">
    <property type="entry name" value="GPCR-Ligand_Int"/>
</dbReference>
<reference evidence="7 8" key="1">
    <citation type="submission" date="2020-08" db="EMBL/GenBank/DDBJ databases">
        <authorList>
            <person name="Koutsovoulos G."/>
            <person name="Danchin GJ E."/>
        </authorList>
    </citation>
    <scope>NUCLEOTIDE SEQUENCE [LARGE SCALE GENOMIC DNA]</scope>
</reference>
<feature type="transmembrane region" description="Helical" evidence="5">
    <location>
        <begin position="108"/>
        <end position="136"/>
    </location>
</feature>
<keyword evidence="4 5" id="KW-0472">Membrane</keyword>
<dbReference type="SUPFAM" id="SSF81321">
    <property type="entry name" value="Family A G protein-coupled receptor-like"/>
    <property type="match status" value="1"/>
</dbReference>
<dbReference type="Proteomes" id="UP000580250">
    <property type="component" value="Unassembled WGS sequence"/>
</dbReference>
<name>A0A6V7URP1_MELEN</name>
<feature type="transmembrane region" description="Helical" evidence="5">
    <location>
        <begin position="76"/>
        <end position="96"/>
    </location>
</feature>
<evidence type="ECO:0000313" key="7">
    <source>
        <dbReference type="EMBL" id="CAD2164264.1"/>
    </source>
</evidence>
<dbReference type="InterPro" id="IPR000276">
    <property type="entry name" value="GPCR_Rhodpsn"/>
</dbReference>
<proteinExistence type="predicted"/>
<organism evidence="7 8">
    <name type="scientific">Meloidogyne enterolobii</name>
    <name type="common">Root-knot nematode worm</name>
    <name type="synonym">Meloidogyne mayaguensis</name>
    <dbReference type="NCBI Taxonomy" id="390850"/>
    <lineage>
        <taxon>Eukaryota</taxon>
        <taxon>Metazoa</taxon>
        <taxon>Ecdysozoa</taxon>
        <taxon>Nematoda</taxon>
        <taxon>Chromadorea</taxon>
        <taxon>Rhabditida</taxon>
        <taxon>Tylenchina</taxon>
        <taxon>Tylenchomorpha</taxon>
        <taxon>Tylenchoidea</taxon>
        <taxon>Meloidogynidae</taxon>
        <taxon>Meloidogyninae</taxon>
        <taxon>Meloidogyne</taxon>
    </lineage>
</organism>
<dbReference type="PANTHER" id="PTHR46641">
    <property type="entry name" value="FMRFAMIDE RECEPTOR-RELATED"/>
    <property type="match status" value="1"/>
</dbReference>
<keyword evidence="2 5" id="KW-0812">Transmembrane</keyword>
<comment type="caution">
    <text evidence="7">The sequence shown here is derived from an EMBL/GenBank/DDBJ whole genome shotgun (WGS) entry which is preliminary data.</text>
</comment>
<evidence type="ECO:0000256" key="5">
    <source>
        <dbReference type="SAM" id="Phobius"/>
    </source>
</evidence>
<evidence type="ECO:0000256" key="2">
    <source>
        <dbReference type="ARBA" id="ARBA00022692"/>
    </source>
</evidence>
<evidence type="ECO:0000313" key="8">
    <source>
        <dbReference type="Proteomes" id="UP000580250"/>
    </source>
</evidence>
<feature type="transmembrane region" description="Helical" evidence="5">
    <location>
        <begin position="446"/>
        <end position="469"/>
    </location>
</feature>
<keyword evidence="3 5" id="KW-1133">Transmembrane helix</keyword>
<protein>
    <recommendedName>
        <fullName evidence="6">G-protein coupled receptors family 1 profile domain-containing protein</fullName>
    </recommendedName>
</protein>
<feature type="transmembrane region" description="Helical" evidence="5">
    <location>
        <begin position="156"/>
        <end position="174"/>
    </location>
</feature>